<reference evidence="1" key="2">
    <citation type="submission" date="2020-09" db="EMBL/GenBank/DDBJ databases">
        <authorList>
            <person name="Sun Q."/>
            <person name="Zhou Y."/>
        </authorList>
    </citation>
    <scope>NUCLEOTIDE SEQUENCE</scope>
    <source>
        <strain evidence="1">CGMCC 1.12813</strain>
    </source>
</reference>
<accession>A0A916SH61</accession>
<dbReference type="EMBL" id="BMGB01000001">
    <property type="protein sequence ID" value="GGA97261.1"/>
    <property type="molecule type" value="Genomic_DNA"/>
</dbReference>
<reference evidence="1" key="1">
    <citation type="journal article" date="2014" name="Int. J. Syst. Evol. Microbiol.">
        <title>Complete genome sequence of Corynebacterium casei LMG S-19264T (=DSM 44701T), isolated from a smear-ripened cheese.</title>
        <authorList>
            <consortium name="US DOE Joint Genome Institute (JGI-PGF)"/>
            <person name="Walter F."/>
            <person name="Albersmeier A."/>
            <person name="Kalinowski J."/>
            <person name="Ruckert C."/>
        </authorList>
    </citation>
    <scope>NUCLEOTIDE SEQUENCE</scope>
    <source>
        <strain evidence="1">CGMCC 1.12813</strain>
    </source>
</reference>
<protein>
    <submittedName>
        <fullName evidence="1">Polyketide cyclase</fullName>
    </submittedName>
</protein>
<gene>
    <name evidence="1" type="ORF">GCM10010979_09650</name>
</gene>
<dbReference type="Gene3D" id="3.30.530.20">
    <property type="match status" value="1"/>
</dbReference>
<dbReference type="AlphaFoldDB" id="A0A916SH61"/>
<dbReference type="InterPro" id="IPR023393">
    <property type="entry name" value="START-like_dom_sf"/>
</dbReference>
<dbReference type="RefSeq" id="WP_188509545.1">
    <property type="nucleotide sequence ID" value="NZ_BMGB01000001.1"/>
</dbReference>
<name>A0A916SH61_9MICO</name>
<comment type="caution">
    <text evidence="1">The sequence shown here is derived from an EMBL/GenBank/DDBJ whole genome shotgun (WGS) entry which is preliminary data.</text>
</comment>
<dbReference type="SUPFAM" id="SSF55961">
    <property type="entry name" value="Bet v1-like"/>
    <property type="match status" value="1"/>
</dbReference>
<proteinExistence type="predicted"/>
<evidence type="ECO:0000313" key="1">
    <source>
        <dbReference type="EMBL" id="GGA97261.1"/>
    </source>
</evidence>
<evidence type="ECO:0000313" key="2">
    <source>
        <dbReference type="Proteomes" id="UP000606922"/>
    </source>
</evidence>
<organism evidence="1 2">
    <name type="scientific">Conyzicola nivalis</name>
    <dbReference type="NCBI Taxonomy" id="1477021"/>
    <lineage>
        <taxon>Bacteria</taxon>
        <taxon>Bacillati</taxon>
        <taxon>Actinomycetota</taxon>
        <taxon>Actinomycetes</taxon>
        <taxon>Micrococcales</taxon>
        <taxon>Microbacteriaceae</taxon>
        <taxon>Conyzicola</taxon>
    </lineage>
</organism>
<dbReference type="Proteomes" id="UP000606922">
    <property type="component" value="Unassembled WGS sequence"/>
</dbReference>
<keyword evidence="2" id="KW-1185">Reference proteome</keyword>
<sequence length="143" mass="15731">MASESRHISVDVNRPPDEVYGYTSDHTNLPAWASGIGDSIELVDDEWVVESPMGRLTIRFAEPNDLGVLDHTVTLASGEIFYNPMRVIQHGTASEVIFTLRRSDDQSDEEFEHDAATIAADLHTLKALLEGENAAEDGLEHAV</sequence>